<dbReference type="PANTHER" id="PTHR33631:SF1">
    <property type="entry name" value="DYNEIN HEAVY CHAIN"/>
    <property type="match status" value="1"/>
</dbReference>
<protein>
    <submittedName>
        <fullName evidence="2">YTV protein</fullName>
    </submittedName>
</protein>
<evidence type="ECO:0000313" key="2">
    <source>
        <dbReference type="EMBL" id="SMP79817.1"/>
    </source>
</evidence>
<gene>
    <name evidence="2" type="ORF">SAMN06265222_1382</name>
</gene>
<keyword evidence="1" id="KW-0812">Transmembrane</keyword>
<comment type="caution">
    <text evidence="2">The sequence shown here is derived from an EMBL/GenBank/DDBJ whole genome shotgun (WGS) entry which is preliminary data.</text>
</comment>
<keyword evidence="1" id="KW-0472">Membrane</keyword>
<dbReference type="InterPro" id="IPR011521">
    <property type="entry name" value="YTV"/>
</dbReference>
<keyword evidence="3" id="KW-1185">Reference proteome</keyword>
<evidence type="ECO:0000256" key="1">
    <source>
        <dbReference type="SAM" id="Phobius"/>
    </source>
</evidence>
<accession>A0ABY1QSX4</accession>
<organism evidence="2 3">
    <name type="scientific">Neorhodopirellula lusitana</name>
    <dbReference type="NCBI Taxonomy" id="445327"/>
    <lineage>
        <taxon>Bacteria</taxon>
        <taxon>Pseudomonadati</taxon>
        <taxon>Planctomycetota</taxon>
        <taxon>Planctomycetia</taxon>
        <taxon>Pirellulales</taxon>
        <taxon>Pirellulaceae</taxon>
        <taxon>Neorhodopirellula</taxon>
    </lineage>
</organism>
<proteinExistence type="predicted"/>
<sequence>MMERSTEHKEHVVKLRKRHCIALVASSSVLFGYFFAIRDEPRSAQVALSNATGLLQVPKARWIMRPTLEVRNKTITYTVMNPVREQRTKTIHYTQATPVRETRTRLDDETGESIEYVVCKVVKERKEKTVNYTVCKMIPETRTKNVSYTVTRMVREELNAE</sequence>
<feature type="transmembrane region" description="Helical" evidence="1">
    <location>
        <begin position="20"/>
        <end position="37"/>
    </location>
</feature>
<dbReference type="Pfam" id="PF07639">
    <property type="entry name" value="YTV"/>
    <property type="match status" value="2"/>
</dbReference>
<dbReference type="PANTHER" id="PTHR33631">
    <property type="match status" value="1"/>
</dbReference>
<keyword evidence="1" id="KW-1133">Transmembrane helix</keyword>
<evidence type="ECO:0000313" key="3">
    <source>
        <dbReference type="Proteomes" id="UP001158067"/>
    </source>
</evidence>
<dbReference type="Proteomes" id="UP001158067">
    <property type="component" value="Unassembled WGS sequence"/>
</dbReference>
<dbReference type="RefSeq" id="WP_283435654.1">
    <property type="nucleotide sequence ID" value="NZ_FXUG01000038.1"/>
</dbReference>
<reference evidence="2 3" key="1">
    <citation type="submission" date="2017-05" db="EMBL/GenBank/DDBJ databases">
        <authorList>
            <person name="Varghese N."/>
            <person name="Submissions S."/>
        </authorList>
    </citation>
    <scope>NUCLEOTIDE SEQUENCE [LARGE SCALE GENOMIC DNA]</scope>
    <source>
        <strain evidence="2 3">DSM 25457</strain>
    </source>
</reference>
<dbReference type="EMBL" id="FXUG01000038">
    <property type="protein sequence ID" value="SMP79817.1"/>
    <property type="molecule type" value="Genomic_DNA"/>
</dbReference>
<name>A0ABY1QSX4_9BACT</name>